<evidence type="ECO:0000256" key="11">
    <source>
        <dbReference type="ARBA" id="ARBA00023180"/>
    </source>
</evidence>
<dbReference type="Ensembl" id="ENSSHAT00000017493.2">
    <property type="protein sequence ID" value="ENSSHAP00000017348.1"/>
    <property type="gene ID" value="ENSSHAG00000014740.2"/>
</dbReference>
<evidence type="ECO:0000256" key="13">
    <source>
        <dbReference type="ARBA" id="ARBA00065929"/>
    </source>
</evidence>
<evidence type="ECO:0000256" key="19">
    <source>
        <dbReference type="SAM" id="MobiDB-lite"/>
    </source>
</evidence>
<comment type="caution">
    <text evidence="18">Lacks conserved residue(s) required for the propagation of feature annotation.</text>
</comment>
<keyword evidence="11" id="KW-0325">Glycoprotein</keyword>
<evidence type="ECO:0000256" key="21">
    <source>
        <dbReference type="SAM" id="SignalP"/>
    </source>
</evidence>
<reference evidence="23" key="3">
    <citation type="submission" date="2025-09" db="UniProtKB">
        <authorList>
            <consortium name="Ensembl"/>
        </authorList>
    </citation>
    <scope>IDENTIFICATION</scope>
</reference>
<dbReference type="CDD" id="cd13408">
    <property type="entry name" value="TNFRSF7"/>
    <property type="match status" value="1"/>
</dbReference>
<name>G3WPJ3_SARHA</name>
<dbReference type="PANTHER" id="PTHR47496:SF1">
    <property type="entry name" value="CD27 ANTIGEN"/>
    <property type="match status" value="1"/>
</dbReference>
<dbReference type="GO" id="GO:0009897">
    <property type="term" value="C:external side of plasma membrane"/>
    <property type="evidence" value="ECO:0007669"/>
    <property type="project" value="TreeGrafter"/>
</dbReference>
<evidence type="ECO:0000256" key="2">
    <source>
        <dbReference type="ARBA" id="ARBA00022475"/>
    </source>
</evidence>
<feature type="repeat" description="TNFR-Cys" evidence="18">
    <location>
        <begin position="36"/>
        <end position="73"/>
    </location>
</feature>
<feature type="compositionally biased region" description="Basic and acidic residues" evidence="19">
    <location>
        <begin position="260"/>
        <end position="271"/>
    </location>
</feature>
<dbReference type="STRING" id="9305.ENSSHAP00000017348"/>
<evidence type="ECO:0000256" key="5">
    <source>
        <dbReference type="ARBA" id="ARBA00022729"/>
    </source>
</evidence>
<dbReference type="FunCoup" id="G3WPJ3">
    <property type="interactions" value="297"/>
</dbReference>
<proteinExistence type="predicted"/>
<dbReference type="OrthoDB" id="9374769at2759"/>
<keyword evidence="6" id="KW-0677">Repeat</keyword>
<keyword evidence="7 20" id="KW-1133">Transmembrane helix</keyword>
<dbReference type="GO" id="GO:0045579">
    <property type="term" value="P:positive regulation of B cell differentiation"/>
    <property type="evidence" value="ECO:0007669"/>
    <property type="project" value="InterPro"/>
</dbReference>
<dbReference type="SMART" id="SM00208">
    <property type="entry name" value="TNFR"/>
    <property type="match status" value="2"/>
</dbReference>
<feature type="repeat" description="TNFR-Cys" evidence="18">
    <location>
        <begin position="75"/>
        <end position="115"/>
    </location>
</feature>
<sequence>MTENLRMGSKAPGTSWWLWVLGTLLGLSPGVISKRHCPQGQYQVEQGSWCCQLCNPGTFLVRDCDGDGKDPHCKSCIPGLSFTPDHHAQRQCESCRICNNGFSIQKCNITTNTECACPKGQQCRDKECTNCDPQPTSLLSSPQYPVRSSHPHPATMPQHPDTHSAYYSEMAGTSATRRVQNPSPTAPSNHVSIYILLILCGLILTMLIHGTWLILKQRNCYLKKEQEKQQPVKLGPIRSGVEPGPCCPRQEEGSTVPIQEDYRKPELPSFP</sequence>
<evidence type="ECO:0000313" key="24">
    <source>
        <dbReference type="Proteomes" id="UP000007648"/>
    </source>
</evidence>
<keyword evidence="10" id="KW-0675">Receptor</keyword>
<dbReference type="PANTHER" id="PTHR47496">
    <property type="entry name" value="CD27"/>
    <property type="match status" value="1"/>
</dbReference>
<evidence type="ECO:0000313" key="23">
    <source>
        <dbReference type="Ensembl" id="ENSSHAP00000017348.1"/>
    </source>
</evidence>
<feature type="region of interest" description="Disordered" evidence="19">
    <location>
        <begin position="229"/>
        <end position="271"/>
    </location>
</feature>
<dbReference type="GO" id="GO:0006915">
    <property type="term" value="P:apoptotic process"/>
    <property type="evidence" value="ECO:0007669"/>
    <property type="project" value="UniProtKB-KW"/>
</dbReference>
<keyword evidence="5 21" id="KW-0732">Signal</keyword>
<dbReference type="GO" id="GO:0045582">
    <property type="term" value="P:positive regulation of T cell differentiation"/>
    <property type="evidence" value="ECO:0007669"/>
    <property type="project" value="InterPro"/>
</dbReference>
<keyword evidence="8 20" id="KW-0472">Membrane</keyword>
<dbReference type="KEGG" id="shr:100920573"/>
<feature type="domain" description="TNFR-Cys" evidence="22">
    <location>
        <begin position="75"/>
        <end position="115"/>
    </location>
</feature>
<keyword evidence="24" id="KW-1185">Reference proteome</keyword>
<keyword evidence="3 20" id="KW-0812">Transmembrane</keyword>
<comment type="subunit">
    <text evidence="13">Homodimer. Interacts with SIVA1; may play a role in apoptosis through association with SIVA1. Interacts with TRAF2. Interacts ith PTPN6.</text>
</comment>
<dbReference type="CTD" id="939"/>
<dbReference type="OMA" id="LSTHWSP"/>
<dbReference type="GO" id="GO:0160162">
    <property type="term" value="P:CD27 signaling pathway"/>
    <property type="evidence" value="ECO:0007669"/>
    <property type="project" value="UniProtKB-ARBA"/>
</dbReference>
<evidence type="ECO:0000256" key="7">
    <source>
        <dbReference type="ARBA" id="ARBA00022989"/>
    </source>
</evidence>
<evidence type="ECO:0000256" key="17">
    <source>
        <dbReference type="ARBA" id="ARBA00081747"/>
    </source>
</evidence>
<evidence type="ECO:0000256" key="12">
    <source>
        <dbReference type="ARBA" id="ARBA00058746"/>
    </source>
</evidence>
<dbReference type="InParanoid" id="G3WPJ3"/>
<evidence type="ECO:0000256" key="14">
    <source>
        <dbReference type="ARBA" id="ARBA00073748"/>
    </source>
</evidence>
<reference evidence="23" key="2">
    <citation type="submission" date="2025-08" db="UniProtKB">
        <authorList>
            <consortium name="Ensembl"/>
        </authorList>
    </citation>
    <scope>IDENTIFICATION</scope>
</reference>
<evidence type="ECO:0000256" key="4">
    <source>
        <dbReference type="ARBA" id="ARBA00022703"/>
    </source>
</evidence>
<feature type="region of interest" description="Disordered" evidence="19">
    <location>
        <begin position="139"/>
        <end position="164"/>
    </location>
</feature>
<dbReference type="eggNOG" id="ENOG502SBE3">
    <property type="taxonomic scope" value="Eukaryota"/>
</dbReference>
<dbReference type="FunFam" id="2.10.50.10:FF:000033">
    <property type="entry name" value="CD27 molecule"/>
    <property type="match status" value="1"/>
</dbReference>
<keyword evidence="2" id="KW-1003">Cell membrane</keyword>
<evidence type="ECO:0000256" key="6">
    <source>
        <dbReference type="ARBA" id="ARBA00022737"/>
    </source>
</evidence>
<keyword evidence="4" id="KW-0053">Apoptosis</keyword>
<evidence type="ECO:0000256" key="3">
    <source>
        <dbReference type="ARBA" id="ARBA00022692"/>
    </source>
</evidence>
<dbReference type="InterPro" id="IPR001368">
    <property type="entry name" value="TNFR/NGFR_Cys_rich_reg"/>
</dbReference>
<keyword evidence="9 18" id="KW-1015">Disulfide bond</keyword>
<organism evidence="23 24">
    <name type="scientific">Sarcophilus harrisii</name>
    <name type="common">Tasmanian devil</name>
    <name type="synonym">Sarcophilus laniarius</name>
    <dbReference type="NCBI Taxonomy" id="9305"/>
    <lineage>
        <taxon>Eukaryota</taxon>
        <taxon>Metazoa</taxon>
        <taxon>Chordata</taxon>
        <taxon>Craniata</taxon>
        <taxon>Vertebrata</taxon>
        <taxon>Euteleostomi</taxon>
        <taxon>Mammalia</taxon>
        <taxon>Metatheria</taxon>
        <taxon>Dasyuromorphia</taxon>
        <taxon>Dasyuridae</taxon>
        <taxon>Sarcophilus</taxon>
    </lineage>
</organism>
<comment type="function">
    <text evidence="12">Costimulatory immune-checkpoint receptor expressed at the surface of T-cells, NK-cells and B-cells which binds to and is activated by its ligand CD70/CD27L expressed by B-cells. The CD70-CD27 signaling pathway mediates antigen-specific T-cell activation and expansion which in turn provides immune surveillance of B-cells. Mechanistically, CD70 ligation activates the TRAF2-PTPN6 axis that subsequently inhibits LCK phosphorylation to promote phenotypic and transcriptional adaptations of T-cell memory. In addition, activation by CD70 on early progenitor cells provides a negative feedback signal to leukocyte differentiation during immune activation and thus modulates hematopoiesis. Negatively regulates the function of Th2 lymphocytes in the adipose tissue.</text>
</comment>
<evidence type="ECO:0000256" key="1">
    <source>
        <dbReference type="ARBA" id="ARBA00004251"/>
    </source>
</evidence>
<dbReference type="InterPro" id="IPR034000">
    <property type="entry name" value="TNFRSF7_N"/>
</dbReference>
<dbReference type="SUPFAM" id="SSF57586">
    <property type="entry name" value="TNF receptor-like"/>
    <property type="match status" value="2"/>
</dbReference>
<protein>
    <recommendedName>
        <fullName evidence="14">CD27 antigen</fullName>
    </recommendedName>
    <alternativeName>
        <fullName evidence="17">CD27L receptor</fullName>
    </alternativeName>
    <alternativeName>
        <fullName evidence="15">T-cell activation antigen CD27</fullName>
    </alternativeName>
    <alternativeName>
        <fullName evidence="16">Tumor necrosis factor receptor superfamily member 7</fullName>
    </alternativeName>
</protein>
<accession>G3WPJ3</accession>
<evidence type="ECO:0000256" key="10">
    <source>
        <dbReference type="ARBA" id="ARBA00023170"/>
    </source>
</evidence>
<dbReference type="RefSeq" id="XP_003771292.2">
    <property type="nucleotide sequence ID" value="XM_003771244.3"/>
</dbReference>
<feature type="transmembrane region" description="Helical" evidence="20">
    <location>
        <begin position="191"/>
        <end position="215"/>
    </location>
</feature>
<reference evidence="23 24" key="1">
    <citation type="journal article" date="2011" name="Proc. Natl. Acad. Sci. U.S.A.">
        <title>Genetic diversity and population structure of the endangered marsupial Sarcophilus harrisii (Tasmanian devil).</title>
        <authorList>
            <person name="Miller W."/>
            <person name="Hayes V.M."/>
            <person name="Ratan A."/>
            <person name="Petersen D.C."/>
            <person name="Wittekindt N.E."/>
            <person name="Miller J."/>
            <person name="Walenz B."/>
            <person name="Knight J."/>
            <person name="Qi J."/>
            <person name="Zhao F."/>
            <person name="Wang Q."/>
            <person name="Bedoya-Reina O.C."/>
            <person name="Katiyar N."/>
            <person name="Tomsho L.P."/>
            <person name="Kasson L.M."/>
            <person name="Hardie R.A."/>
            <person name="Woodbridge P."/>
            <person name="Tindall E.A."/>
            <person name="Bertelsen M.F."/>
            <person name="Dixon D."/>
            <person name="Pyecroft S."/>
            <person name="Helgen K.M."/>
            <person name="Lesk A.M."/>
            <person name="Pringle T.H."/>
            <person name="Patterson N."/>
            <person name="Zhang Y."/>
            <person name="Kreiss A."/>
            <person name="Woods G.M."/>
            <person name="Jones M.E."/>
            <person name="Schuster S.C."/>
        </authorList>
    </citation>
    <scope>NUCLEOTIDE SEQUENCE [LARGE SCALE GENOMIC DNA]</scope>
</reference>
<dbReference type="InterPro" id="IPR053126">
    <property type="entry name" value="CD27_receptor"/>
</dbReference>
<dbReference type="PROSITE" id="PS50050">
    <property type="entry name" value="TNFR_NGFR_2"/>
    <property type="match status" value="2"/>
</dbReference>
<feature type="disulfide bond" evidence="18">
    <location>
        <begin position="51"/>
        <end position="64"/>
    </location>
</feature>
<evidence type="ECO:0000256" key="16">
    <source>
        <dbReference type="ARBA" id="ARBA00080386"/>
    </source>
</evidence>
<dbReference type="GO" id="GO:0043066">
    <property type="term" value="P:negative regulation of apoptotic process"/>
    <property type="evidence" value="ECO:0007669"/>
    <property type="project" value="TreeGrafter"/>
</dbReference>
<evidence type="ECO:0000256" key="15">
    <source>
        <dbReference type="ARBA" id="ARBA00076047"/>
    </source>
</evidence>
<dbReference type="GeneID" id="100920573"/>
<evidence type="ECO:0000256" key="20">
    <source>
        <dbReference type="SAM" id="Phobius"/>
    </source>
</evidence>
<feature type="chain" id="PRO_5003458997" description="CD27 antigen" evidence="21">
    <location>
        <begin position="34"/>
        <end position="271"/>
    </location>
</feature>
<dbReference type="Proteomes" id="UP000007648">
    <property type="component" value="Unassembled WGS sequence"/>
</dbReference>
<evidence type="ECO:0000256" key="9">
    <source>
        <dbReference type="ARBA" id="ARBA00023157"/>
    </source>
</evidence>
<dbReference type="GeneTree" id="ENSGT00510000049297"/>
<feature type="signal peptide" evidence="21">
    <location>
        <begin position="1"/>
        <end position="33"/>
    </location>
</feature>
<evidence type="ECO:0000256" key="8">
    <source>
        <dbReference type="ARBA" id="ARBA00023136"/>
    </source>
</evidence>
<dbReference type="GO" id="GO:0004888">
    <property type="term" value="F:transmembrane signaling receptor activity"/>
    <property type="evidence" value="ECO:0007669"/>
    <property type="project" value="UniProtKB-ARBA"/>
</dbReference>
<evidence type="ECO:0000259" key="22">
    <source>
        <dbReference type="PROSITE" id="PS50050"/>
    </source>
</evidence>
<dbReference type="Gene3D" id="2.10.50.10">
    <property type="entry name" value="Tumor Necrosis Factor Receptor, subunit A, domain 2"/>
    <property type="match status" value="1"/>
</dbReference>
<dbReference type="AlphaFoldDB" id="G3WPJ3"/>
<comment type="subcellular location">
    <subcellularLocation>
        <location evidence="1">Cell membrane</location>
        <topology evidence="1">Single-pass type I membrane protein</topology>
    </subcellularLocation>
</comment>
<feature type="domain" description="TNFR-Cys" evidence="22">
    <location>
        <begin position="36"/>
        <end position="73"/>
    </location>
</feature>
<gene>
    <name evidence="23" type="primary">CD27</name>
</gene>
<evidence type="ECO:0000256" key="18">
    <source>
        <dbReference type="PROSITE-ProRule" id="PRU00206"/>
    </source>
</evidence>